<dbReference type="InterPro" id="IPR028250">
    <property type="entry name" value="DsbDN"/>
</dbReference>
<evidence type="ECO:0000256" key="3">
    <source>
        <dbReference type="ARBA" id="ARBA00022448"/>
    </source>
</evidence>
<dbReference type="CDD" id="cd02953">
    <property type="entry name" value="DsbDgamma"/>
    <property type="match status" value="1"/>
</dbReference>
<dbReference type="GO" id="GO:0047134">
    <property type="term" value="F:protein-disulfide reductase [NAD(P)H] activity"/>
    <property type="evidence" value="ECO:0007669"/>
    <property type="project" value="UniProtKB-UniRule"/>
</dbReference>
<feature type="signal peptide" evidence="18">
    <location>
        <begin position="1"/>
        <end position="22"/>
    </location>
</feature>
<feature type="transmembrane region" description="Helical" evidence="18">
    <location>
        <begin position="355"/>
        <end position="376"/>
    </location>
</feature>
<evidence type="ECO:0000313" key="20">
    <source>
        <dbReference type="EMBL" id="SIQ27824.1"/>
    </source>
</evidence>
<accession>A0A1N6RG55</accession>
<comment type="similarity">
    <text evidence="2 18">Belongs to the thioredoxin family. DsbD subfamily.</text>
</comment>
<evidence type="ECO:0000256" key="6">
    <source>
        <dbReference type="ARBA" id="ARBA00022692"/>
    </source>
</evidence>
<feature type="disulfide bond" description="Redox-active" evidence="18">
    <location>
        <begin position="214"/>
        <end position="336"/>
    </location>
</feature>
<dbReference type="Pfam" id="PF13899">
    <property type="entry name" value="Thioredoxin_7"/>
    <property type="match status" value="1"/>
</dbReference>
<keyword evidence="4 18" id="KW-1003">Cell membrane</keyword>
<keyword evidence="10 18" id="KW-1133">Transmembrane helix</keyword>
<keyword evidence="6 18" id="KW-0812">Transmembrane</keyword>
<comment type="catalytic activity">
    <reaction evidence="16 18">
        <text>[protein]-dithiol + NAD(+) = [protein]-disulfide + NADH + H(+)</text>
        <dbReference type="Rhea" id="RHEA:18749"/>
        <dbReference type="Rhea" id="RHEA-COMP:10593"/>
        <dbReference type="Rhea" id="RHEA-COMP:10594"/>
        <dbReference type="ChEBI" id="CHEBI:15378"/>
        <dbReference type="ChEBI" id="CHEBI:29950"/>
        <dbReference type="ChEBI" id="CHEBI:50058"/>
        <dbReference type="ChEBI" id="CHEBI:57540"/>
        <dbReference type="ChEBI" id="CHEBI:57945"/>
        <dbReference type="EC" id="1.8.1.8"/>
    </reaction>
</comment>
<evidence type="ECO:0000256" key="11">
    <source>
        <dbReference type="ARBA" id="ARBA00023002"/>
    </source>
</evidence>
<feature type="domain" description="Thioredoxin" evidence="19">
    <location>
        <begin position="488"/>
        <end position="614"/>
    </location>
</feature>
<dbReference type="InterPro" id="IPR035671">
    <property type="entry name" value="DsbD_gamma"/>
</dbReference>
<comment type="subcellular location">
    <subcellularLocation>
        <location evidence="1 18">Cell inner membrane</location>
        <topology evidence="1 18">Multi-pass membrane protein</topology>
    </subcellularLocation>
</comment>
<keyword evidence="3 18" id="KW-0813">Transport</keyword>
<evidence type="ECO:0000256" key="14">
    <source>
        <dbReference type="ARBA" id="ARBA00023157"/>
    </source>
</evidence>
<dbReference type="PROSITE" id="PS51352">
    <property type="entry name" value="THIOREDOXIN_2"/>
    <property type="match status" value="1"/>
</dbReference>
<evidence type="ECO:0000256" key="10">
    <source>
        <dbReference type="ARBA" id="ARBA00022989"/>
    </source>
</evidence>
<evidence type="ECO:0000256" key="16">
    <source>
        <dbReference type="ARBA" id="ARBA00047388"/>
    </source>
</evidence>
<dbReference type="SUPFAM" id="SSF74863">
    <property type="entry name" value="Thiol:disulfide interchange protein DsbD, N-terminal domain (DsbD-alpha)"/>
    <property type="match status" value="1"/>
</dbReference>
<feature type="transmembrane region" description="Helical" evidence="18">
    <location>
        <begin position="453"/>
        <end position="472"/>
    </location>
</feature>
<keyword evidence="13 18" id="KW-0472">Membrane</keyword>
<dbReference type="EMBL" id="FTMN01000003">
    <property type="protein sequence ID" value="SIQ27824.1"/>
    <property type="molecule type" value="Genomic_DNA"/>
</dbReference>
<evidence type="ECO:0000313" key="21">
    <source>
        <dbReference type="Proteomes" id="UP000186895"/>
    </source>
</evidence>
<dbReference type="GO" id="GO:0005886">
    <property type="term" value="C:plasma membrane"/>
    <property type="evidence" value="ECO:0007669"/>
    <property type="project" value="UniProtKB-SubCell"/>
</dbReference>
<feature type="transmembrane region" description="Helical" evidence="18">
    <location>
        <begin position="316"/>
        <end position="349"/>
    </location>
</feature>
<dbReference type="STRING" id="49186.SAMN05421647_103316"/>
<dbReference type="Gene3D" id="2.60.40.1250">
    <property type="entry name" value="Thiol:disulfide interchange protein DsbD, N-terminal domain"/>
    <property type="match status" value="1"/>
</dbReference>
<keyword evidence="14 18" id="KW-1015">Disulfide bond</keyword>
<proteinExistence type="inferred from homology"/>
<evidence type="ECO:0000256" key="17">
    <source>
        <dbReference type="ARBA" id="ARBA00047804"/>
    </source>
</evidence>
<keyword evidence="8 18" id="KW-0201">Cytochrome c-type biogenesis</keyword>
<evidence type="ECO:0000256" key="7">
    <source>
        <dbReference type="ARBA" id="ARBA00022729"/>
    </source>
</evidence>
<feature type="transmembrane region" description="Helical" evidence="18">
    <location>
        <begin position="275"/>
        <end position="295"/>
    </location>
</feature>
<evidence type="ECO:0000259" key="19">
    <source>
        <dbReference type="PROSITE" id="PS51352"/>
    </source>
</evidence>
<protein>
    <recommendedName>
        <fullName evidence="18">Thiol:disulfide interchange protein DsbD</fullName>
        <ecNumber evidence="18">1.8.1.8</ecNumber>
    </recommendedName>
    <alternativeName>
        <fullName evidence="18">Protein-disulfide reductase</fullName>
        <shortName evidence="18">Disulfide reductase</shortName>
    </alternativeName>
</protein>
<dbReference type="GO" id="GO:0009055">
    <property type="term" value="F:electron transfer activity"/>
    <property type="evidence" value="ECO:0007669"/>
    <property type="project" value="UniProtKB-UniRule"/>
</dbReference>
<dbReference type="SUPFAM" id="SSF52833">
    <property type="entry name" value="Thioredoxin-like"/>
    <property type="match status" value="1"/>
</dbReference>
<dbReference type="PANTHER" id="PTHR32234">
    <property type="entry name" value="THIOL:DISULFIDE INTERCHANGE PROTEIN DSBD"/>
    <property type="match status" value="1"/>
</dbReference>
<dbReference type="InterPro" id="IPR036929">
    <property type="entry name" value="DsbDN_sf"/>
</dbReference>
<organism evidence="20 21">
    <name type="scientific">Marinobacterium stanieri</name>
    <dbReference type="NCBI Taxonomy" id="49186"/>
    <lineage>
        <taxon>Bacteria</taxon>
        <taxon>Pseudomonadati</taxon>
        <taxon>Pseudomonadota</taxon>
        <taxon>Gammaproteobacteria</taxon>
        <taxon>Oceanospirillales</taxon>
        <taxon>Oceanospirillaceae</taxon>
        <taxon>Marinobacterium</taxon>
    </lineage>
</organism>
<evidence type="ECO:0000256" key="4">
    <source>
        <dbReference type="ARBA" id="ARBA00022475"/>
    </source>
</evidence>
<reference evidence="20 21" key="1">
    <citation type="submission" date="2017-01" db="EMBL/GenBank/DDBJ databases">
        <authorList>
            <person name="Mah S.A."/>
            <person name="Swanson W.J."/>
            <person name="Moy G.W."/>
            <person name="Vacquier V.D."/>
        </authorList>
    </citation>
    <scope>NUCLEOTIDE SEQUENCE [LARGE SCALE GENOMIC DNA]</scope>
    <source>
        <strain evidence="20 21">DSM 7027</strain>
    </source>
</reference>
<feature type="transmembrane region" description="Helical" evidence="18">
    <location>
        <begin position="388"/>
        <end position="407"/>
    </location>
</feature>
<feature type="transmembrane region" description="Helical" evidence="18">
    <location>
        <begin position="195"/>
        <end position="227"/>
    </location>
</feature>
<dbReference type="Proteomes" id="UP000186895">
    <property type="component" value="Unassembled WGS sequence"/>
</dbReference>
<dbReference type="HAMAP" id="MF_00399">
    <property type="entry name" value="DbsD"/>
    <property type="match status" value="1"/>
</dbReference>
<feature type="chain" id="PRO_5013406351" description="Thiol:disulfide interchange protein DsbD" evidence="18">
    <location>
        <begin position="23"/>
        <end position="614"/>
    </location>
</feature>
<evidence type="ECO:0000256" key="15">
    <source>
        <dbReference type="ARBA" id="ARBA00023284"/>
    </source>
</evidence>
<dbReference type="eggNOG" id="COG4232">
    <property type="taxonomic scope" value="Bacteria"/>
</dbReference>
<dbReference type="InterPro" id="IPR003834">
    <property type="entry name" value="Cyt_c_assmbl_TM_dom"/>
</dbReference>
<evidence type="ECO:0000256" key="9">
    <source>
        <dbReference type="ARBA" id="ARBA00022982"/>
    </source>
</evidence>
<evidence type="ECO:0000256" key="2">
    <source>
        <dbReference type="ARBA" id="ARBA00007241"/>
    </source>
</evidence>
<feature type="transmembrane region" description="Helical" evidence="18">
    <location>
        <begin position="239"/>
        <end position="263"/>
    </location>
</feature>
<dbReference type="Gene3D" id="3.40.30.10">
    <property type="entry name" value="Glutaredoxin"/>
    <property type="match status" value="1"/>
</dbReference>
<evidence type="ECO:0000256" key="5">
    <source>
        <dbReference type="ARBA" id="ARBA00022519"/>
    </source>
</evidence>
<gene>
    <name evidence="18" type="primary">dsbD</name>
    <name evidence="20" type="ORF">SAMN05421647_103316</name>
</gene>
<dbReference type="PANTHER" id="PTHR32234:SF0">
    <property type="entry name" value="THIOL:DISULFIDE INTERCHANGE PROTEIN DSBD"/>
    <property type="match status" value="1"/>
</dbReference>
<dbReference type="AlphaFoldDB" id="A0A1N6RG55"/>
<feature type="disulfide bond" description="Redox-active" evidence="18">
    <location>
        <begin position="131"/>
        <end position="137"/>
    </location>
</feature>
<dbReference type="NCBIfam" id="NF001419">
    <property type="entry name" value="PRK00293.1"/>
    <property type="match status" value="1"/>
</dbReference>
<comment type="function">
    <text evidence="18">Required to facilitate the formation of correct disulfide bonds in some periplasmic proteins and for the assembly of the periplasmic c-type cytochromes. Acts by transferring electrons from cytoplasmic thioredoxin to the periplasm. This transfer involves a cascade of disulfide bond formation and reduction steps.</text>
</comment>
<dbReference type="InterPro" id="IPR013766">
    <property type="entry name" value="Thioredoxin_domain"/>
</dbReference>
<dbReference type="EC" id="1.8.1.8" evidence="18"/>
<feature type="transmembrane region" description="Helical" evidence="18">
    <location>
        <begin position="413"/>
        <end position="433"/>
    </location>
</feature>
<dbReference type="Pfam" id="PF11412">
    <property type="entry name" value="DsbD_N"/>
    <property type="match status" value="1"/>
</dbReference>
<keyword evidence="21" id="KW-1185">Reference proteome</keyword>
<evidence type="ECO:0000256" key="12">
    <source>
        <dbReference type="ARBA" id="ARBA00023027"/>
    </source>
</evidence>
<keyword evidence="11 18" id="KW-0560">Oxidoreductase</keyword>
<keyword evidence="15 18" id="KW-0676">Redox-active center</keyword>
<keyword evidence="9 18" id="KW-0249">Electron transport</keyword>
<dbReference type="GO" id="GO:0045454">
    <property type="term" value="P:cell redox homeostasis"/>
    <property type="evidence" value="ECO:0007669"/>
    <property type="project" value="TreeGrafter"/>
</dbReference>
<dbReference type="InterPro" id="IPR022910">
    <property type="entry name" value="Thiol_diS_interchange_DbsD"/>
</dbReference>
<keyword evidence="5 18" id="KW-0997">Cell inner membrane</keyword>
<dbReference type="Pfam" id="PF02683">
    <property type="entry name" value="DsbD_TM"/>
    <property type="match status" value="1"/>
</dbReference>
<dbReference type="GO" id="GO:0017004">
    <property type="term" value="P:cytochrome complex assembly"/>
    <property type="evidence" value="ECO:0007669"/>
    <property type="project" value="UniProtKB-UniRule"/>
</dbReference>
<keyword evidence="12 18" id="KW-0520">NAD</keyword>
<evidence type="ECO:0000256" key="1">
    <source>
        <dbReference type="ARBA" id="ARBA00004429"/>
    </source>
</evidence>
<name>A0A1N6RG55_9GAMM</name>
<evidence type="ECO:0000256" key="8">
    <source>
        <dbReference type="ARBA" id="ARBA00022748"/>
    </source>
</evidence>
<evidence type="ECO:0000256" key="13">
    <source>
        <dbReference type="ARBA" id="ARBA00023136"/>
    </source>
</evidence>
<comment type="catalytic activity">
    <reaction evidence="17 18">
        <text>[protein]-dithiol + NADP(+) = [protein]-disulfide + NADPH + H(+)</text>
        <dbReference type="Rhea" id="RHEA:18753"/>
        <dbReference type="Rhea" id="RHEA-COMP:10593"/>
        <dbReference type="Rhea" id="RHEA-COMP:10594"/>
        <dbReference type="ChEBI" id="CHEBI:15378"/>
        <dbReference type="ChEBI" id="CHEBI:29950"/>
        <dbReference type="ChEBI" id="CHEBI:50058"/>
        <dbReference type="ChEBI" id="CHEBI:57783"/>
        <dbReference type="ChEBI" id="CHEBI:58349"/>
        <dbReference type="EC" id="1.8.1.8"/>
    </reaction>
</comment>
<evidence type="ECO:0000256" key="18">
    <source>
        <dbReference type="HAMAP-Rule" id="MF_00399"/>
    </source>
</evidence>
<sequence precursor="true">MFIRLFLMPLILLSLFSGPAAASLFGSGASNDGPLDVEDAFRLRVEVPAEGITRLVWEVQPDYYLYRERIEVTPPDGVELVERRDISGDMKDDPLFGRVEVYHNEAQVDLLLGRAEDASEQAQLQVTYQGCWEGGVCYPPVTKTVDVDDLPLAAGLSWPEQAGDTQANAPTEASNPVLPASEQDRFASLLASDSWTLMLGAFFLAGLALSLTPCVLPMIPILSSLIAGQGHKASTLHGFLLSLVYVLAMALTYTVAGVLAGLFGANLQAALQNPWVIGTFSGLFVLLAFAMFGFYDLQLPSGLQTRLSKLSHNQKGGTLAGVAIMGVLSALIVGPCMAAPLAGALIYIGQSGDPVLGGAALFSLSMGMGVPLLLVGASAGKLLPRAGAWMEGVKAGFGVVLLLMAVWMLDRILATEITMLLLALILIISAVYLKALDRLQHETSGWHRFWKGVGVIMLLYGGALLVGVLSGGKSLLYPLQGVMGVQAQSVESQKLPFEMVSTQADLDRLLAQAKANNQPVMLDFYADWCISCIELDYVTFSDAGVQQSLAPFKLIKLDVTSNDAEAKALYKRFSIIGPPALIFYDADGEIRPELTLIGVIDPDDFIAQVGYVQQ</sequence>
<keyword evidence="7 18" id="KW-0732">Signal</keyword>
<feature type="disulfide bond" description="Redox-active" evidence="18">
    <location>
        <begin position="529"/>
        <end position="532"/>
    </location>
</feature>
<dbReference type="InterPro" id="IPR036249">
    <property type="entry name" value="Thioredoxin-like_sf"/>
</dbReference>